<organism evidence="9 10">
    <name type="scientific">Adonisia turfae CCMR0081</name>
    <dbReference type="NCBI Taxonomy" id="2292702"/>
    <lineage>
        <taxon>Bacteria</taxon>
        <taxon>Bacillati</taxon>
        <taxon>Cyanobacteriota</taxon>
        <taxon>Adonisia</taxon>
        <taxon>Adonisia turfae</taxon>
    </lineage>
</organism>
<dbReference type="PANTHER" id="PTHR33202">
    <property type="entry name" value="ZINC UPTAKE REGULATION PROTEIN"/>
    <property type="match status" value="1"/>
</dbReference>
<name>A0A6M0RLI8_9CYAN</name>
<keyword evidence="4" id="KW-0805">Transcription regulation</keyword>
<proteinExistence type="inferred from homology"/>
<comment type="cofactor">
    <cofactor evidence="7">
        <name>Zn(2+)</name>
        <dbReference type="ChEBI" id="CHEBI:29105"/>
    </cofactor>
    <text evidence="7">Binds 1 zinc ion per subunit.</text>
</comment>
<keyword evidence="7" id="KW-0479">Metal-binding</keyword>
<keyword evidence="8" id="KW-0408">Iron</keyword>
<comment type="similarity">
    <text evidence="1">Belongs to the Fur family.</text>
</comment>
<evidence type="ECO:0000256" key="8">
    <source>
        <dbReference type="PIRSR" id="PIRSR602481-2"/>
    </source>
</evidence>
<keyword evidence="6" id="KW-0804">Transcription</keyword>
<evidence type="ECO:0000256" key="5">
    <source>
        <dbReference type="ARBA" id="ARBA00023125"/>
    </source>
</evidence>
<keyword evidence="2" id="KW-0678">Repressor</keyword>
<dbReference type="GO" id="GO:0008270">
    <property type="term" value="F:zinc ion binding"/>
    <property type="evidence" value="ECO:0007669"/>
    <property type="project" value="TreeGrafter"/>
</dbReference>
<dbReference type="AlphaFoldDB" id="A0A6M0RLI8"/>
<comment type="caution">
    <text evidence="9">The sequence shown here is derived from an EMBL/GenBank/DDBJ whole genome shotgun (WGS) entry which is preliminary data.</text>
</comment>
<dbReference type="EMBL" id="QXHD01000004">
    <property type="protein sequence ID" value="NEZ57085.1"/>
    <property type="molecule type" value="Genomic_DNA"/>
</dbReference>
<sequence>MTQVHCTRAQTAVLQLMRQQSEPISAQALYTLIKQHQRIGLATVYRALDALKRMGRVQHRVTLTGETLYNAVEQDHHYMTCLHCGQSFPLNTCPLKGLEFSLQHSSSFTIYYHTLEFFGLCEPCAVQGG</sequence>
<feature type="binding site" evidence="7">
    <location>
        <position position="124"/>
    </location>
    <ligand>
        <name>Zn(2+)</name>
        <dbReference type="ChEBI" id="CHEBI:29105"/>
    </ligand>
</feature>
<dbReference type="InterPro" id="IPR036390">
    <property type="entry name" value="WH_DNA-bd_sf"/>
</dbReference>
<keyword evidence="10" id="KW-1185">Reference proteome</keyword>
<keyword evidence="3 7" id="KW-0862">Zinc</keyword>
<dbReference type="Proteomes" id="UP000481033">
    <property type="component" value="Unassembled WGS sequence"/>
</dbReference>
<dbReference type="Gene3D" id="3.30.1490.190">
    <property type="match status" value="1"/>
</dbReference>
<reference evidence="9 10" key="1">
    <citation type="journal article" date="2020" name="Microb. Ecol.">
        <title>Ecogenomics of the Marine Benthic Filamentous Cyanobacterium Adonisia.</title>
        <authorList>
            <person name="Walter J.M."/>
            <person name="Coutinho F.H."/>
            <person name="Leomil L."/>
            <person name="Hargreaves P.I."/>
            <person name="Campeao M.E."/>
            <person name="Vieira V.V."/>
            <person name="Silva B.S."/>
            <person name="Fistarol G.O."/>
            <person name="Salomon P.S."/>
            <person name="Sawabe T."/>
            <person name="Mino S."/>
            <person name="Hosokawa M."/>
            <person name="Miyashita H."/>
            <person name="Maruyama F."/>
            <person name="van Verk M.C."/>
            <person name="Dutilh B.E."/>
            <person name="Thompson C.C."/>
            <person name="Thompson F.L."/>
        </authorList>
    </citation>
    <scope>NUCLEOTIDE SEQUENCE [LARGE SCALE GENOMIC DNA]</scope>
    <source>
        <strain evidence="9 10">CCMR0081</strain>
    </source>
</reference>
<comment type="cofactor">
    <cofactor evidence="8">
        <name>Mn(2+)</name>
        <dbReference type="ChEBI" id="CHEBI:29035"/>
    </cofactor>
    <cofactor evidence="8">
        <name>Fe(2+)</name>
        <dbReference type="ChEBI" id="CHEBI:29033"/>
    </cofactor>
    <text evidence="8">Binds 1 Mn(2+) or Fe(2+) ion per subunit.</text>
</comment>
<gene>
    <name evidence="9" type="ORF">DXZ20_15650</name>
</gene>
<dbReference type="InterPro" id="IPR043135">
    <property type="entry name" value="Fur_C"/>
</dbReference>
<dbReference type="CDD" id="cd07153">
    <property type="entry name" value="Fur_like"/>
    <property type="match status" value="1"/>
</dbReference>
<evidence type="ECO:0000256" key="6">
    <source>
        <dbReference type="ARBA" id="ARBA00023163"/>
    </source>
</evidence>
<dbReference type="Pfam" id="PF01475">
    <property type="entry name" value="FUR"/>
    <property type="match status" value="1"/>
</dbReference>
<accession>A0A6M0RLI8</accession>
<evidence type="ECO:0000256" key="3">
    <source>
        <dbReference type="ARBA" id="ARBA00022833"/>
    </source>
</evidence>
<dbReference type="GO" id="GO:0003700">
    <property type="term" value="F:DNA-binding transcription factor activity"/>
    <property type="evidence" value="ECO:0007669"/>
    <property type="project" value="InterPro"/>
</dbReference>
<dbReference type="InterPro" id="IPR002481">
    <property type="entry name" value="FUR"/>
</dbReference>
<protein>
    <submittedName>
        <fullName evidence="9">Transcriptional repressor</fullName>
    </submittedName>
</protein>
<dbReference type="GO" id="GO:0000976">
    <property type="term" value="F:transcription cis-regulatory region binding"/>
    <property type="evidence" value="ECO:0007669"/>
    <property type="project" value="TreeGrafter"/>
</dbReference>
<evidence type="ECO:0000256" key="2">
    <source>
        <dbReference type="ARBA" id="ARBA00022491"/>
    </source>
</evidence>
<dbReference type="GO" id="GO:0045892">
    <property type="term" value="P:negative regulation of DNA-templated transcription"/>
    <property type="evidence" value="ECO:0007669"/>
    <property type="project" value="TreeGrafter"/>
</dbReference>
<evidence type="ECO:0000313" key="9">
    <source>
        <dbReference type="EMBL" id="NEZ57085.1"/>
    </source>
</evidence>
<feature type="binding site" evidence="7">
    <location>
        <position position="84"/>
    </location>
    <ligand>
        <name>Zn(2+)</name>
        <dbReference type="ChEBI" id="CHEBI:29105"/>
    </ligand>
</feature>
<dbReference type="PANTHER" id="PTHR33202:SF19">
    <property type="entry name" value="FERRIC UPTAKE REGULATION PROTEIN"/>
    <property type="match status" value="1"/>
</dbReference>
<evidence type="ECO:0000256" key="7">
    <source>
        <dbReference type="PIRSR" id="PIRSR602481-1"/>
    </source>
</evidence>
<dbReference type="RefSeq" id="WP_163699120.1">
    <property type="nucleotide sequence ID" value="NZ_QXHD01000004.1"/>
</dbReference>
<feature type="binding site" evidence="7">
    <location>
        <position position="81"/>
    </location>
    <ligand>
        <name>Zn(2+)</name>
        <dbReference type="ChEBI" id="CHEBI:29105"/>
    </ligand>
</feature>
<dbReference type="GO" id="GO:1900376">
    <property type="term" value="P:regulation of secondary metabolite biosynthetic process"/>
    <property type="evidence" value="ECO:0007669"/>
    <property type="project" value="TreeGrafter"/>
</dbReference>
<dbReference type="SUPFAM" id="SSF46785">
    <property type="entry name" value="Winged helix' DNA-binding domain"/>
    <property type="match status" value="1"/>
</dbReference>
<feature type="binding site" evidence="7">
    <location>
        <position position="121"/>
    </location>
    <ligand>
        <name>Zn(2+)</name>
        <dbReference type="ChEBI" id="CHEBI:29105"/>
    </ligand>
</feature>
<evidence type="ECO:0000256" key="1">
    <source>
        <dbReference type="ARBA" id="ARBA00007957"/>
    </source>
</evidence>
<keyword evidence="5" id="KW-0238">DNA-binding</keyword>
<dbReference type="Gene3D" id="1.10.10.10">
    <property type="entry name" value="Winged helix-like DNA-binding domain superfamily/Winged helix DNA-binding domain"/>
    <property type="match status" value="1"/>
</dbReference>
<evidence type="ECO:0000313" key="10">
    <source>
        <dbReference type="Proteomes" id="UP000481033"/>
    </source>
</evidence>
<feature type="binding site" evidence="8">
    <location>
        <position position="113"/>
    </location>
    <ligand>
        <name>Fe cation</name>
        <dbReference type="ChEBI" id="CHEBI:24875"/>
    </ligand>
</feature>
<dbReference type="InterPro" id="IPR036388">
    <property type="entry name" value="WH-like_DNA-bd_sf"/>
</dbReference>
<evidence type="ECO:0000256" key="4">
    <source>
        <dbReference type="ARBA" id="ARBA00023015"/>
    </source>
</evidence>